<sequence length="201" mass="22187">MSLKGKRIGFGLTGSHHTHSQVFPQIEKLVMEQAEVIPIVSYTVQNTDSKFGKASEHIEKLESITGRKVIRTIQDAEPLGPKYPLDIMIIAPLTGNSLSKLANALTDNPVLMASKSTMRNQNPVLLGVTTNDALGLNGSNLIKLMNSKNIYFIPFGQDAPYHKPNSMTANLDYLQKSVEYALNGKQLQPIIIPYLPKNMLK</sequence>
<gene>
    <name evidence="2" type="primary">dpaB</name>
    <name evidence="2" type="ORF">ACFOUV_04620</name>
</gene>
<comment type="caution">
    <text evidence="2">The sequence shown here is derived from an EMBL/GenBank/DDBJ whole genome shotgun (WGS) entry which is preliminary data.</text>
</comment>
<name>A0ABV8GTS6_9BACI</name>
<dbReference type="NCBIfam" id="NF006161">
    <property type="entry name" value="PRK08305.1"/>
    <property type="match status" value="1"/>
</dbReference>
<accession>A0ABV8GTS6</accession>
<dbReference type="EMBL" id="JBHSAO010000001">
    <property type="protein sequence ID" value="MFC4023100.1"/>
    <property type="molecule type" value="Genomic_DNA"/>
</dbReference>
<dbReference type="InterPro" id="IPR036551">
    <property type="entry name" value="Flavin_trans-like"/>
</dbReference>
<dbReference type="Gene3D" id="3.40.50.1950">
    <property type="entry name" value="Flavin prenyltransferase-like"/>
    <property type="match status" value="1"/>
</dbReference>
<dbReference type="PIRSF" id="PIRSF001390">
    <property type="entry name" value="Dipicolinate_synth_subunit_B"/>
    <property type="match status" value="1"/>
</dbReference>
<dbReference type="SUPFAM" id="SSF52507">
    <property type="entry name" value="Homo-oligomeric flavin-containing Cys decarboxylases, HFCD"/>
    <property type="match status" value="1"/>
</dbReference>
<dbReference type="Pfam" id="PF02441">
    <property type="entry name" value="Flavoprotein"/>
    <property type="match status" value="1"/>
</dbReference>
<feature type="domain" description="Flavoprotein" evidence="1">
    <location>
        <begin position="6"/>
        <end position="172"/>
    </location>
</feature>
<evidence type="ECO:0000313" key="2">
    <source>
        <dbReference type="EMBL" id="MFC4023100.1"/>
    </source>
</evidence>
<dbReference type="Proteomes" id="UP001595772">
    <property type="component" value="Unassembled WGS sequence"/>
</dbReference>
<dbReference type="InterPro" id="IPR014214">
    <property type="entry name" value="Dipicolinic_acid_synth_B"/>
</dbReference>
<organism evidence="2 3">
    <name type="scientific">Oceanobacillus longus</name>
    <dbReference type="NCBI Taxonomy" id="930120"/>
    <lineage>
        <taxon>Bacteria</taxon>
        <taxon>Bacillati</taxon>
        <taxon>Bacillota</taxon>
        <taxon>Bacilli</taxon>
        <taxon>Bacillales</taxon>
        <taxon>Bacillaceae</taxon>
        <taxon>Oceanobacillus</taxon>
    </lineage>
</organism>
<dbReference type="InterPro" id="IPR003382">
    <property type="entry name" value="Flavoprotein"/>
</dbReference>
<evidence type="ECO:0000259" key="1">
    <source>
        <dbReference type="Pfam" id="PF02441"/>
    </source>
</evidence>
<proteinExistence type="predicted"/>
<protein>
    <submittedName>
        <fullName evidence="2">Dipicolinate synthase subunit B</fullName>
    </submittedName>
</protein>
<keyword evidence="3" id="KW-1185">Reference proteome</keyword>
<dbReference type="NCBIfam" id="TIGR02852">
    <property type="entry name" value="spore_dpaB"/>
    <property type="match status" value="1"/>
</dbReference>
<dbReference type="RefSeq" id="WP_379495579.1">
    <property type="nucleotide sequence ID" value="NZ_JBHSAO010000001.1"/>
</dbReference>
<reference evidence="3" key="1">
    <citation type="journal article" date="2019" name="Int. J. Syst. Evol. Microbiol.">
        <title>The Global Catalogue of Microorganisms (GCM) 10K type strain sequencing project: providing services to taxonomists for standard genome sequencing and annotation.</title>
        <authorList>
            <consortium name="The Broad Institute Genomics Platform"/>
            <consortium name="The Broad Institute Genome Sequencing Center for Infectious Disease"/>
            <person name="Wu L."/>
            <person name="Ma J."/>
        </authorList>
    </citation>
    <scope>NUCLEOTIDE SEQUENCE [LARGE SCALE GENOMIC DNA]</scope>
    <source>
        <strain evidence="3">IBRC-M 10703</strain>
    </source>
</reference>
<evidence type="ECO:0000313" key="3">
    <source>
        <dbReference type="Proteomes" id="UP001595772"/>
    </source>
</evidence>